<keyword evidence="2" id="KW-1185">Reference proteome</keyword>
<gene>
    <name evidence="1" type="ORF">FPZ49_07800</name>
</gene>
<dbReference type="AlphaFoldDB" id="A0A559KES8"/>
<organism evidence="1 2">
    <name type="scientific">Paenibacillus cremeus</name>
    <dbReference type="NCBI Taxonomy" id="2163881"/>
    <lineage>
        <taxon>Bacteria</taxon>
        <taxon>Bacillati</taxon>
        <taxon>Bacillota</taxon>
        <taxon>Bacilli</taxon>
        <taxon>Bacillales</taxon>
        <taxon>Paenibacillaceae</taxon>
        <taxon>Paenibacillus</taxon>
    </lineage>
</organism>
<name>A0A559KES8_9BACL</name>
<dbReference type="Proteomes" id="UP000317036">
    <property type="component" value="Unassembled WGS sequence"/>
</dbReference>
<reference evidence="1 2" key="1">
    <citation type="submission" date="2019-07" db="EMBL/GenBank/DDBJ databases">
        <authorList>
            <person name="Kim J."/>
        </authorList>
    </citation>
    <scope>NUCLEOTIDE SEQUENCE [LARGE SCALE GENOMIC DNA]</scope>
    <source>
        <strain evidence="1 2">JC52</strain>
    </source>
</reference>
<evidence type="ECO:0008006" key="3">
    <source>
        <dbReference type="Google" id="ProtNLM"/>
    </source>
</evidence>
<comment type="caution">
    <text evidence="1">The sequence shown here is derived from an EMBL/GenBank/DDBJ whole genome shotgun (WGS) entry which is preliminary data.</text>
</comment>
<evidence type="ECO:0000313" key="2">
    <source>
        <dbReference type="Proteomes" id="UP000317036"/>
    </source>
</evidence>
<dbReference type="OrthoDB" id="2617768at2"/>
<proteinExistence type="predicted"/>
<accession>A0A559KES8</accession>
<evidence type="ECO:0000313" key="1">
    <source>
        <dbReference type="EMBL" id="TVY10630.1"/>
    </source>
</evidence>
<dbReference type="EMBL" id="VNJI01000007">
    <property type="protein sequence ID" value="TVY10630.1"/>
    <property type="molecule type" value="Genomic_DNA"/>
</dbReference>
<sequence>MMNKKSLLYGLGSGLIIGAVLLQLMNSVVPPTGKAAPKSAVPSPTIEDLDQKQVKEIAGKYFQVYDKADKVYSQQQVDALVQQKVKEEKDKNAAQAPAQAPTQPPETYIYVSRGLTATNVADLLEQSSVITDRKAFVDEMNKKQLNDKIVTGVHHFKGPQELQQVVTNITTQ</sequence>
<protein>
    <recommendedName>
        <fullName evidence="3">Endolytic transglycosylase MltG</fullName>
    </recommendedName>
</protein>
<dbReference type="RefSeq" id="WP_144845233.1">
    <property type="nucleotide sequence ID" value="NZ_VNJI01000007.1"/>
</dbReference>